<dbReference type="GO" id="GO:0016491">
    <property type="term" value="F:oxidoreductase activity"/>
    <property type="evidence" value="ECO:0007669"/>
    <property type="project" value="UniProtKB-KW"/>
</dbReference>
<feature type="domain" description="NADP-dependent oxidoreductase" evidence="2">
    <location>
        <begin position="1"/>
        <end position="216"/>
    </location>
</feature>
<proteinExistence type="predicted"/>
<dbReference type="Pfam" id="PF00248">
    <property type="entry name" value="Aldo_ket_red"/>
    <property type="match status" value="1"/>
</dbReference>
<dbReference type="InterPro" id="IPR050523">
    <property type="entry name" value="AKR_Detox_Biosynth"/>
</dbReference>
<keyword evidence="1" id="KW-0560">Oxidoreductase</keyword>
<dbReference type="InterPro" id="IPR036812">
    <property type="entry name" value="NAD(P)_OxRdtase_dom_sf"/>
</dbReference>
<protein>
    <recommendedName>
        <fullName evidence="2">NADP-dependent oxidoreductase domain-containing protein</fullName>
    </recommendedName>
</protein>
<evidence type="ECO:0000313" key="3">
    <source>
        <dbReference type="EMBL" id="GAG16528.1"/>
    </source>
</evidence>
<organism evidence="3">
    <name type="scientific">marine sediment metagenome</name>
    <dbReference type="NCBI Taxonomy" id="412755"/>
    <lineage>
        <taxon>unclassified sequences</taxon>
        <taxon>metagenomes</taxon>
        <taxon>ecological metagenomes</taxon>
    </lineage>
</organism>
<dbReference type="Gene3D" id="3.20.20.100">
    <property type="entry name" value="NADP-dependent oxidoreductase domain"/>
    <property type="match status" value="1"/>
</dbReference>
<dbReference type="PANTHER" id="PTHR43364">
    <property type="entry name" value="NADH-SPECIFIC METHYLGLYOXAL REDUCTASE-RELATED"/>
    <property type="match status" value="1"/>
</dbReference>
<feature type="non-terminal residue" evidence="3">
    <location>
        <position position="1"/>
    </location>
</feature>
<name>X0VVS1_9ZZZZ</name>
<dbReference type="GO" id="GO:0005829">
    <property type="term" value="C:cytosol"/>
    <property type="evidence" value="ECO:0007669"/>
    <property type="project" value="TreeGrafter"/>
</dbReference>
<dbReference type="EMBL" id="BARS01035256">
    <property type="protein sequence ID" value="GAG16528.1"/>
    <property type="molecule type" value="Genomic_DNA"/>
</dbReference>
<evidence type="ECO:0000256" key="1">
    <source>
        <dbReference type="ARBA" id="ARBA00023002"/>
    </source>
</evidence>
<comment type="caution">
    <text evidence="3">The sequence shown here is derived from an EMBL/GenBank/DDBJ whole genome shotgun (WGS) entry which is preliminary data.</text>
</comment>
<reference evidence="3" key="1">
    <citation type="journal article" date="2014" name="Front. Microbiol.">
        <title>High frequency of phylogenetically diverse reductive dehalogenase-homologous genes in deep subseafloor sedimentary metagenomes.</title>
        <authorList>
            <person name="Kawai M."/>
            <person name="Futagami T."/>
            <person name="Toyoda A."/>
            <person name="Takaki Y."/>
            <person name="Nishi S."/>
            <person name="Hori S."/>
            <person name="Arai W."/>
            <person name="Tsubouchi T."/>
            <person name="Morono Y."/>
            <person name="Uchiyama I."/>
            <person name="Ito T."/>
            <person name="Fujiyama A."/>
            <person name="Inagaki F."/>
            <person name="Takami H."/>
        </authorList>
    </citation>
    <scope>NUCLEOTIDE SEQUENCE</scope>
    <source>
        <strain evidence="3">Expedition CK06-06</strain>
    </source>
</reference>
<dbReference type="AlphaFoldDB" id="X0VVS1"/>
<dbReference type="PANTHER" id="PTHR43364:SF4">
    <property type="entry name" value="NAD(P)-LINKED OXIDOREDUCTASE SUPERFAMILY PROTEIN"/>
    <property type="match status" value="1"/>
</dbReference>
<gene>
    <name evidence="3" type="ORF">S01H1_54343</name>
</gene>
<dbReference type="SUPFAM" id="SSF51430">
    <property type="entry name" value="NAD(P)-linked oxidoreductase"/>
    <property type="match status" value="1"/>
</dbReference>
<dbReference type="InterPro" id="IPR023210">
    <property type="entry name" value="NADP_OxRdtase_dom"/>
</dbReference>
<accession>X0VVS1</accession>
<sequence length="237" mass="26641">DQVVLATKVSKRLAGGAVRDSVEGSLRRLGTDWIDLLQAHSWDAETPLDETLDAFDRLVREGKVRYVGCSNWESSQIRRSLTIQESHGWARLTSVQPMYNLVDRSIEHDLLALCAERQIGVITYSPLGAGFLTGKYRPGGAVPEGTRFDVIRGHQDIYFTERGYRVVEELRRISAESGHSMVRLALGWVLRRDGITSVLIGARHAGHVDQAFEAEKWAPDDTARHWLDRRTAPPRQA</sequence>
<evidence type="ECO:0000259" key="2">
    <source>
        <dbReference type="Pfam" id="PF00248"/>
    </source>
</evidence>